<feature type="compositionally biased region" description="Low complexity" evidence="1">
    <location>
        <begin position="35"/>
        <end position="47"/>
    </location>
</feature>
<feature type="region of interest" description="Disordered" evidence="1">
    <location>
        <begin position="251"/>
        <end position="283"/>
    </location>
</feature>
<evidence type="ECO:0000256" key="1">
    <source>
        <dbReference type="SAM" id="MobiDB-lite"/>
    </source>
</evidence>
<dbReference type="Proteomes" id="UP001415857">
    <property type="component" value="Unassembled WGS sequence"/>
</dbReference>
<proteinExistence type="predicted"/>
<keyword evidence="3" id="KW-1185">Reference proteome</keyword>
<feature type="compositionally biased region" description="Polar residues" evidence="1">
    <location>
        <begin position="117"/>
        <end position="131"/>
    </location>
</feature>
<comment type="caution">
    <text evidence="2">The sequence shown here is derived from an EMBL/GenBank/DDBJ whole genome shotgun (WGS) entry which is preliminary data.</text>
</comment>
<feature type="compositionally biased region" description="Polar residues" evidence="1">
    <location>
        <begin position="270"/>
        <end position="283"/>
    </location>
</feature>
<dbReference type="EMBL" id="JBBPBK010000009">
    <property type="protein sequence ID" value="KAK9278948.1"/>
    <property type="molecule type" value="Genomic_DNA"/>
</dbReference>
<protein>
    <submittedName>
        <fullName evidence="2">Uncharacterized protein</fullName>
    </submittedName>
</protein>
<dbReference type="PANTHER" id="PTHR33673:SF3">
    <property type="entry name" value="SUPPRESSOR SRP40-LIKE PROTEIN"/>
    <property type="match status" value="1"/>
</dbReference>
<dbReference type="AlphaFoldDB" id="A0AAP0WWP7"/>
<evidence type="ECO:0000313" key="3">
    <source>
        <dbReference type="Proteomes" id="UP001415857"/>
    </source>
</evidence>
<gene>
    <name evidence="2" type="ORF">L1049_028530</name>
</gene>
<feature type="compositionally biased region" description="Basic and acidic residues" evidence="1">
    <location>
        <begin position="251"/>
        <end position="269"/>
    </location>
</feature>
<organism evidence="2 3">
    <name type="scientific">Liquidambar formosana</name>
    <name type="common">Formosan gum</name>
    <dbReference type="NCBI Taxonomy" id="63359"/>
    <lineage>
        <taxon>Eukaryota</taxon>
        <taxon>Viridiplantae</taxon>
        <taxon>Streptophyta</taxon>
        <taxon>Embryophyta</taxon>
        <taxon>Tracheophyta</taxon>
        <taxon>Spermatophyta</taxon>
        <taxon>Magnoliopsida</taxon>
        <taxon>eudicotyledons</taxon>
        <taxon>Gunneridae</taxon>
        <taxon>Pentapetalae</taxon>
        <taxon>Saxifragales</taxon>
        <taxon>Altingiaceae</taxon>
        <taxon>Liquidambar</taxon>
    </lineage>
</organism>
<sequence length="348" mass="37883">MESEHGSKPISDLRTNPATTVDKSDLSTPGKKLGFSSPSSFSFASDTSSEDPFRDDEDEPRKSTTSTTGLPILIEDAQLASNYSEKDLPGSSSPNYEQSNHDLPVSTLPSAVPDYSPESSPNIRPATQSPPVQVMERPGDPASYRIPSSVFTRTKSTTPMEWSVASNESLFSIHTGNMSFTGDQMLFVGKSGELVKPGEPVTSSSLMNFSSNPPPPPPPVYMATDIGREMANLDQGFGVAEVAAETMREVLRENEEERSKEKLSLDEQATHSPNISRHSNESGASVKSFAFPILTEEVDNKGRSLKVSSQKHQQHRPPKPQPEPQTPTANPVAKIRLFSCFSCCLFCR</sequence>
<reference evidence="2 3" key="1">
    <citation type="journal article" date="2024" name="Plant J.">
        <title>Genome sequences and population genomics reveal climatic adaptation and genomic divergence between two closely related sweetgum species.</title>
        <authorList>
            <person name="Xu W.Q."/>
            <person name="Ren C.Q."/>
            <person name="Zhang X.Y."/>
            <person name="Comes H.P."/>
            <person name="Liu X.H."/>
            <person name="Li Y.G."/>
            <person name="Kettle C.J."/>
            <person name="Jalonen R."/>
            <person name="Gaisberger H."/>
            <person name="Ma Y.Z."/>
            <person name="Qiu Y.X."/>
        </authorList>
    </citation>
    <scope>NUCLEOTIDE SEQUENCE [LARGE SCALE GENOMIC DNA]</scope>
    <source>
        <strain evidence="2">Hangzhou</strain>
    </source>
</reference>
<name>A0AAP0WWP7_LIQFO</name>
<feature type="region of interest" description="Disordered" evidence="1">
    <location>
        <begin position="1"/>
        <end position="150"/>
    </location>
</feature>
<accession>A0AAP0WWP7</accession>
<evidence type="ECO:0000313" key="2">
    <source>
        <dbReference type="EMBL" id="KAK9278948.1"/>
    </source>
</evidence>
<feature type="region of interest" description="Disordered" evidence="1">
    <location>
        <begin position="300"/>
        <end position="330"/>
    </location>
</feature>
<dbReference type="PANTHER" id="PTHR33673">
    <property type="entry name" value="SUPPRESSOR SRP40-LIKE PROTEIN"/>
    <property type="match status" value="1"/>
</dbReference>